<gene>
    <name evidence="4" type="ORF">FB468_2650</name>
</gene>
<dbReference type="PANTHER" id="PTHR37290">
    <property type="entry name" value="INNER MEMBRANE PROTEIN YIAA-RELATED"/>
    <property type="match status" value="1"/>
</dbReference>
<feature type="domain" description="YiaAB two helix" evidence="3">
    <location>
        <begin position="15"/>
        <end position="67"/>
    </location>
</feature>
<evidence type="ECO:0000313" key="4">
    <source>
        <dbReference type="EMBL" id="TQL44589.1"/>
    </source>
</evidence>
<feature type="region of interest" description="Disordered" evidence="1">
    <location>
        <begin position="138"/>
        <end position="164"/>
    </location>
</feature>
<keyword evidence="2" id="KW-1133">Transmembrane helix</keyword>
<keyword evidence="2" id="KW-0472">Membrane</keyword>
<evidence type="ECO:0000256" key="1">
    <source>
        <dbReference type="SAM" id="MobiDB-lite"/>
    </source>
</evidence>
<name>A0A542Y930_9MICO</name>
<evidence type="ECO:0000256" key="2">
    <source>
        <dbReference type="SAM" id="Phobius"/>
    </source>
</evidence>
<organism evidence="4 5">
    <name type="scientific">Leucobacter komagatae</name>
    <dbReference type="NCBI Taxonomy" id="55969"/>
    <lineage>
        <taxon>Bacteria</taxon>
        <taxon>Bacillati</taxon>
        <taxon>Actinomycetota</taxon>
        <taxon>Actinomycetes</taxon>
        <taxon>Micrococcales</taxon>
        <taxon>Microbacteriaceae</taxon>
        <taxon>Leucobacter</taxon>
    </lineage>
</organism>
<dbReference type="InterPro" id="IPR038972">
    <property type="entry name" value="YiaA-like"/>
</dbReference>
<sequence>MTDSTEAPQKPTPAFIGASWLALLIGLGTYLVGLFNSTMELNEKGYYFAVLMFGLFAAVSLQKTVRDRSEGIPTTAIYYGIAWFSLVLALALLAIGLWNAGSLVPSEKGFYGLGFAMSLFASVAVQKNVRDLARFSKEDADDDADEASTRAYTLAPAQPEGQQF</sequence>
<dbReference type="NCBIfam" id="NF008482">
    <property type="entry name" value="PRK11383.1"/>
    <property type="match status" value="1"/>
</dbReference>
<protein>
    <submittedName>
        <fullName evidence="4">Putative membrane protein YiaA</fullName>
    </submittedName>
</protein>
<dbReference type="InterPro" id="IPR008024">
    <property type="entry name" value="YiaAB"/>
</dbReference>
<feature type="transmembrane region" description="Helical" evidence="2">
    <location>
        <begin position="110"/>
        <end position="129"/>
    </location>
</feature>
<keyword evidence="5" id="KW-1185">Reference proteome</keyword>
<comment type="caution">
    <text evidence="4">The sequence shown here is derived from an EMBL/GenBank/DDBJ whole genome shotgun (WGS) entry which is preliminary data.</text>
</comment>
<dbReference type="OrthoDB" id="3295178at2"/>
<proteinExistence type="predicted"/>
<keyword evidence="2" id="KW-0812">Transmembrane</keyword>
<dbReference type="AlphaFoldDB" id="A0A542Y930"/>
<feature type="transmembrane region" description="Helical" evidence="2">
    <location>
        <begin position="77"/>
        <end position="98"/>
    </location>
</feature>
<dbReference type="EMBL" id="VFON01000001">
    <property type="protein sequence ID" value="TQL44589.1"/>
    <property type="molecule type" value="Genomic_DNA"/>
</dbReference>
<accession>A0A542Y930</accession>
<evidence type="ECO:0000259" key="3">
    <source>
        <dbReference type="Pfam" id="PF05360"/>
    </source>
</evidence>
<feature type="transmembrane region" description="Helical" evidence="2">
    <location>
        <begin position="45"/>
        <end position="65"/>
    </location>
</feature>
<dbReference type="GO" id="GO:0006974">
    <property type="term" value="P:DNA damage response"/>
    <property type="evidence" value="ECO:0007669"/>
    <property type="project" value="TreeGrafter"/>
</dbReference>
<feature type="domain" description="YiaAB two helix" evidence="3">
    <location>
        <begin position="78"/>
        <end position="131"/>
    </location>
</feature>
<dbReference type="GO" id="GO:0005886">
    <property type="term" value="C:plasma membrane"/>
    <property type="evidence" value="ECO:0007669"/>
    <property type="project" value="TreeGrafter"/>
</dbReference>
<dbReference type="PANTHER" id="PTHR37290:SF1">
    <property type="entry name" value="INNER MEMBRANE PROTEIN YIAA"/>
    <property type="match status" value="1"/>
</dbReference>
<dbReference type="Proteomes" id="UP000319094">
    <property type="component" value="Unassembled WGS sequence"/>
</dbReference>
<reference evidence="4 5" key="1">
    <citation type="submission" date="2019-06" db="EMBL/GenBank/DDBJ databases">
        <title>Sequencing the genomes of 1000 actinobacteria strains.</title>
        <authorList>
            <person name="Klenk H.-P."/>
        </authorList>
    </citation>
    <scope>NUCLEOTIDE SEQUENCE [LARGE SCALE GENOMIC DNA]</scope>
    <source>
        <strain evidence="4 5">DSM 8803</strain>
    </source>
</reference>
<feature type="transmembrane region" description="Helical" evidence="2">
    <location>
        <begin position="12"/>
        <end position="33"/>
    </location>
</feature>
<dbReference type="RefSeq" id="WP_141887757.1">
    <property type="nucleotide sequence ID" value="NZ_BAAAUY010000003.1"/>
</dbReference>
<dbReference type="Pfam" id="PF05360">
    <property type="entry name" value="YiaAB"/>
    <property type="match status" value="2"/>
</dbReference>
<evidence type="ECO:0000313" key="5">
    <source>
        <dbReference type="Proteomes" id="UP000319094"/>
    </source>
</evidence>